<reference evidence="1 2" key="1">
    <citation type="submission" date="2016-10" db="EMBL/GenBank/DDBJ databases">
        <authorList>
            <person name="de Groot N.N."/>
        </authorList>
    </citation>
    <scope>NUCLEOTIDE SEQUENCE [LARGE SCALE GENOMIC DNA]</scope>
    <source>
        <strain evidence="1 2">DSM 26130</strain>
    </source>
</reference>
<protein>
    <submittedName>
        <fullName evidence="1">Uncharacterized protein</fullName>
    </submittedName>
</protein>
<dbReference type="RefSeq" id="WP_093834074.1">
    <property type="nucleotide sequence ID" value="NZ_FOLQ01000029.1"/>
</dbReference>
<dbReference type="EMBL" id="FOLQ01000029">
    <property type="protein sequence ID" value="SFF10908.1"/>
    <property type="molecule type" value="Genomic_DNA"/>
</dbReference>
<dbReference type="PROSITE" id="PS51257">
    <property type="entry name" value="PROKAR_LIPOPROTEIN"/>
    <property type="match status" value="1"/>
</dbReference>
<name>A0A1I2G1A2_9BACT</name>
<dbReference type="OrthoDB" id="982178at2"/>
<dbReference type="STRING" id="662367.SAMN05216167_1295"/>
<gene>
    <name evidence="1" type="ORF">SAMN05216167_1295</name>
</gene>
<evidence type="ECO:0000313" key="2">
    <source>
        <dbReference type="Proteomes" id="UP000198598"/>
    </source>
</evidence>
<sequence length="204" mass="23257">MTKRNHIKFLFMIRPWLLLGLLISFLSSCNPERVKYTKELKAEMADSKIKRITNADLIQTVDNLGAKVSATIQKELAAQLQKTTDPAERAKLCQLQNLPRTKAIANQYVLDIRLLGPADIQNKALNPKEREILDAYLYNAKQKLSPISNIQKINDTSFVYNTAVPSDSPICEACFGKQDVPFAVWHLGFRKREVIRRMQATKKK</sequence>
<accession>A0A1I2G1A2</accession>
<evidence type="ECO:0000313" key="1">
    <source>
        <dbReference type="EMBL" id="SFF10908.1"/>
    </source>
</evidence>
<dbReference type="Proteomes" id="UP000198598">
    <property type="component" value="Unassembled WGS sequence"/>
</dbReference>
<keyword evidence="2" id="KW-1185">Reference proteome</keyword>
<proteinExistence type="predicted"/>
<organism evidence="1 2">
    <name type="scientific">Spirosoma endophyticum</name>
    <dbReference type="NCBI Taxonomy" id="662367"/>
    <lineage>
        <taxon>Bacteria</taxon>
        <taxon>Pseudomonadati</taxon>
        <taxon>Bacteroidota</taxon>
        <taxon>Cytophagia</taxon>
        <taxon>Cytophagales</taxon>
        <taxon>Cytophagaceae</taxon>
        <taxon>Spirosoma</taxon>
    </lineage>
</organism>
<dbReference type="AlphaFoldDB" id="A0A1I2G1A2"/>